<evidence type="ECO:0000256" key="1">
    <source>
        <dbReference type="SAM" id="MobiDB-lite"/>
    </source>
</evidence>
<gene>
    <name evidence="3" type="ORF">ABV300_01725</name>
</gene>
<dbReference type="EMBL" id="CP159307">
    <property type="protein sequence ID" value="XCH33615.1"/>
    <property type="molecule type" value="Genomic_DNA"/>
</dbReference>
<accession>A0AAU8GAD6</accession>
<proteinExistence type="predicted"/>
<feature type="compositionally biased region" description="Gly residues" evidence="1">
    <location>
        <begin position="69"/>
        <end position="81"/>
    </location>
</feature>
<name>A0AAU8GAD6_9CHLR</name>
<evidence type="ECO:0000313" key="3">
    <source>
        <dbReference type="EMBL" id="XCH33615.1"/>
    </source>
</evidence>
<evidence type="ECO:0000256" key="2">
    <source>
        <dbReference type="SAM" id="Phobius"/>
    </source>
</evidence>
<sequence length="81" mass="8024">MEPGIVAGIIGLVIILVAGAVFFKVGRGLSSRRRDGQTGSDPGFPFFIHFGADGRGEPDGETGPDNSDGCGGDGGDGGSGD</sequence>
<organism evidence="3">
    <name type="scientific">Dehalogenimonas sp. 4OHTPN</name>
    <dbReference type="NCBI Taxonomy" id="3166643"/>
    <lineage>
        <taxon>Bacteria</taxon>
        <taxon>Bacillati</taxon>
        <taxon>Chloroflexota</taxon>
        <taxon>Dehalococcoidia</taxon>
        <taxon>Dehalococcoidales</taxon>
        <taxon>Dehalococcoidaceae</taxon>
        <taxon>Dehalogenimonas</taxon>
    </lineage>
</organism>
<dbReference type="AlphaFoldDB" id="A0AAU8GAD6"/>
<feature type="region of interest" description="Disordered" evidence="1">
    <location>
        <begin position="30"/>
        <end position="81"/>
    </location>
</feature>
<keyword evidence="2" id="KW-0472">Membrane</keyword>
<keyword evidence="2" id="KW-0812">Transmembrane</keyword>
<dbReference type="RefSeq" id="WP_353714838.1">
    <property type="nucleotide sequence ID" value="NZ_CP159307.1"/>
</dbReference>
<reference evidence="3" key="1">
    <citation type="submission" date="2024-06" db="EMBL/GenBank/DDBJ databases">
        <title>A Novel Isolate, Dehalogenimonas sp. Strain 4OHTPN, Dechlorinates Aromatic 4 Hydroxy chlorothalonil by a Novel Reductive Dehalogenase.</title>
        <authorList>
            <person name="Liu G."/>
        </authorList>
    </citation>
    <scope>NUCLEOTIDE SEQUENCE</scope>
    <source>
        <strain evidence="3">4OHTPN</strain>
    </source>
</reference>
<keyword evidence="2" id="KW-1133">Transmembrane helix</keyword>
<protein>
    <submittedName>
        <fullName evidence="3">Uncharacterized protein</fullName>
    </submittedName>
</protein>
<feature type="transmembrane region" description="Helical" evidence="2">
    <location>
        <begin position="6"/>
        <end position="25"/>
    </location>
</feature>